<evidence type="ECO:0000256" key="2">
    <source>
        <dbReference type="ARBA" id="ARBA00011131"/>
    </source>
</evidence>
<evidence type="ECO:0000256" key="4">
    <source>
        <dbReference type="ARBA" id="ARBA00022475"/>
    </source>
</evidence>
<comment type="function">
    <text evidence="10">Part of the ABC transporter complex hrt involved in hemin import. Responsible for energy coupling to the transport system.</text>
</comment>
<evidence type="ECO:0000256" key="6">
    <source>
        <dbReference type="ARBA" id="ARBA00022840"/>
    </source>
</evidence>
<dbReference type="PROSITE" id="PS00211">
    <property type="entry name" value="ABC_TRANSPORTER_1"/>
    <property type="match status" value="1"/>
</dbReference>
<evidence type="ECO:0000313" key="15">
    <source>
        <dbReference type="Proteomes" id="UP000272481"/>
    </source>
</evidence>
<dbReference type="EMBL" id="RWGW01000005">
    <property type="protein sequence ID" value="RSK35650.1"/>
    <property type="molecule type" value="Genomic_DNA"/>
</dbReference>
<dbReference type="OrthoDB" id="9791546at2"/>
<dbReference type="GO" id="GO:0005524">
    <property type="term" value="F:ATP binding"/>
    <property type="evidence" value="ECO:0007669"/>
    <property type="project" value="UniProtKB-KW"/>
</dbReference>
<dbReference type="SMART" id="SM00382">
    <property type="entry name" value="AAA"/>
    <property type="match status" value="1"/>
</dbReference>
<evidence type="ECO:0000256" key="8">
    <source>
        <dbReference type="ARBA" id="ARBA00024359"/>
    </source>
</evidence>
<dbReference type="CDD" id="cd03255">
    <property type="entry name" value="ABC_MJ0796_LolCDE_FtsE"/>
    <property type="match status" value="1"/>
</dbReference>
<dbReference type="AlphaFoldDB" id="A0A1G6ZY77"/>
<dbReference type="GO" id="GO:0022857">
    <property type="term" value="F:transmembrane transporter activity"/>
    <property type="evidence" value="ECO:0007669"/>
    <property type="project" value="TreeGrafter"/>
</dbReference>
<evidence type="ECO:0000313" key="12">
    <source>
        <dbReference type="EMBL" id="RSK35650.1"/>
    </source>
</evidence>
<dbReference type="PANTHER" id="PTHR24220">
    <property type="entry name" value="IMPORT ATP-BINDING PROTEIN"/>
    <property type="match status" value="1"/>
</dbReference>
<sequence length="250" mass="27029">MTEHVLQMEDVTKTFGSGRTEVRALKKTSLNVSRGEVIAIIGPSGSGKSTLLTIAGGLQGPTGGEVQIAGERITELSEKDRSKVRLEHVGFILQSSNLVPFLTVSDQLKLLDKVKKGNMSKEEREGLLEELGITKLTNKYPNDLSGGERQRVAIAKALYSNPSLLLADEPTASLDSDRAFEVMKLLKSAAVKKHAATIVVTHDTRLTDYVDKVYKMVDGVLHLEADKGGAEPLENGRTDFLEKGGNDDGV</sequence>
<dbReference type="GO" id="GO:0016887">
    <property type="term" value="F:ATP hydrolysis activity"/>
    <property type="evidence" value="ECO:0007669"/>
    <property type="project" value="InterPro"/>
</dbReference>
<reference evidence="12 15" key="2">
    <citation type="submission" date="2018-12" db="EMBL/GenBank/DDBJ databases">
        <title>Comparitive functional genomics of dry heat resistant strains isolated from the viking spacecraft.</title>
        <authorList>
            <person name="Seuylemezian A."/>
            <person name="Vaishampayan P."/>
        </authorList>
    </citation>
    <scope>NUCLEOTIDE SEQUENCE [LARGE SCALE GENOMIC DNA]</scope>
    <source>
        <strain evidence="12 15">M6-11</strain>
    </source>
</reference>
<evidence type="ECO:0000256" key="7">
    <source>
        <dbReference type="ARBA" id="ARBA00023136"/>
    </source>
</evidence>
<gene>
    <name evidence="12" type="ORF">EJA12_03485</name>
    <name evidence="13" type="ORF">SAMN04488126_103114</name>
</gene>
<dbReference type="EMBL" id="FNAR01000003">
    <property type="protein sequence ID" value="SDE07451.1"/>
    <property type="molecule type" value="Genomic_DNA"/>
</dbReference>
<protein>
    <recommendedName>
        <fullName evidence="9">Putative hemin import ATP-binding protein HrtA</fullName>
    </recommendedName>
</protein>
<dbReference type="PANTHER" id="PTHR24220:SF666">
    <property type="entry name" value="HEMIN IMPORT ATP-BINDING PROTEIN HRTA-RELATED"/>
    <property type="match status" value="1"/>
</dbReference>
<evidence type="ECO:0000256" key="3">
    <source>
        <dbReference type="ARBA" id="ARBA00022448"/>
    </source>
</evidence>
<dbReference type="InterPro" id="IPR017871">
    <property type="entry name" value="ABC_transporter-like_CS"/>
</dbReference>
<keyword evidence="7" id="KW-0472">Membrane</keyword>
<comment type="similarity">
    <text evidence="8">Belongs to the ABC transporter superfamily. HrtA family.</text>
</comment>
<comment type="subunit">
    <text evidence="2">The complex is composed of two ATP-binding proteins (HrtA), two transmembrane proteins (HrtB) and a solute-binding protein.</text>
</comment>
<dbReference type="InterPro" id="IPR003439">
    <property type="entry name" value="ABC_transporter-like_ATP-bd"/>
</dbReference>
<evidence type="ECO:0000256" key="5">
    <source>
        <dbReference type="ARBA" id="ARBA00022741"/>
    </source>
</evidence>
<dbReference type="InterPro" id="IPR015854">
    <property type="entry name" value="ABC_transpr_LolD-like"/>
</dbReference>
<evidence type="ECO:0000259" key="11">
    <source>
        <dbReference type="PROSITE" id="PS50893"/>
    </source>
</evidence>
<dbReference type="STRING" id="426756.SAMN04488126_103114"/>
<dbReference type="RefSeq" id="WP_092094752.1">
    <property type="nucleotide sequence ID" value="NZ_FNAR01000003.1"/>
</dbReference>
<dbReference type="Proteomes" id="UP000272481">
    <property type="component" value="Unassembled WGS sequence"/>
</dbReference>
<keyword evidence="6 13" id="KW-0067">ATP-binding</keyword>
<dbReference type="Pfam" id="PF00005">
    <property type="entry name" value="ABC_tran"/>
    <property type="match status" value="1"/>
</dbReference>
<feature type="domain" description="ABC transporter" evidence="11">
    <location>
        <begin position="6"/>
        <end position="243"/>
    </location>
</feature>
<dbReference type="InterPro" id="IPR017911">
    <property type="entry name" value="MacB-like_ATP-bd"/>
</dbReference>
<dbReference type="SUPFAM" id="SSF52540">
    <property type="entry name" value="P-loop containing nucleoside triphosphate hydrolases"/>
    <property type="match status" value="1"/>
</dbReference>
<keyword evidence="15" id="KW-1185">Reference proteome</keyword>
<evidence type="ECO:0000256" key="1">
    <source>
        <dbReference type="ARBA" id="ARBA00004202"/>
    </source>
</evidence>
<dbReference type="GO" id="GO:0005886">
    <property type="term" value="C:plasma membrane"/>
    <property type="evidence" value="ECO:0007669"/>
    <property type="project" value="UniProtKB-SubCell"/>
</dbReference>
<keyword evidence="3" id="KW-0813">Transport</keyword>
<name>A0A1G6ZY77_9BACL</name>
<dbReference type="InterPro" id="IPR027417">
    <property type="entry name" value="P-loop_NTPase"/>
</dbReference>
<dbReference type="Proteomes" id="UP000198823">
    <property type="component" value="Unassembled WGS sequence"/>
</dbReference>
<reference evidence="13 14" key="1">
    <citation type="submission" date="2016-10" db="EMBL/GenBank/DDBJ databases">
        <authorList>
            <person name="de Groot N.N."/>
        </authorList>
    </citation>
    <scope>NUCLEOTIDE SEQUENCE [LARGE SCALE GENOMIC DNA]</scope>
    <source>
        <strain evidence="13 14">CGMCC 1.6762</strain>
    </source>
</reference>
<keyword evidence="4" id="KW-1003">Cell membrane</keyword>
<dbReference type="PROSITE" id="PS50893">
    <property type="entry name" value="ABC_TRANSPORTER_2"/>
    <property type="match status" value="1"/>
</dbReference>
<evidence type="ECO:0000256" key="10">
    <source>
        <dbReference type="ARBA" id="ARBA00024721"/>
    </source>
</evidence>
<accession>A0A1G6ZY77</accession>
<proteinExistence type="inferred from homology"/>
<keyword evidence="5" id="KW-0547">Nucleotide-binding</keyword>
<dbReference type="Gene3D" id="3.40.50.300">
    <property type="entry name" value="P-loop containing nucleotide triphosphate hydrolases"/>
    <property type="match status" value="1"/>
</dbReference>
<evidence type="ECO:0000313" key="14">
    <source>
        <dbReference type="Proteomes" id="UP000198823"/>
    </source>
</evidence>
<organism evidence="13 14">
    <name type="scientific">Bhargavaea beijingensis</name>
    <dbReference type="NCBI Taxonomy" id="426756"/>
    <lineage>
        <taxon>Bacteria</taxon>
        <taxon>Bacillati</taxon>
        <taxon>Bacillota</taxon>
        <taxon>Bacilli</taxon>
        <taxon>Bacillales</taxon>
        <taxon>Caryophanaceae</taxon>
        <taxon>Bhargavaea</taxon>
    </lineage>
</organism>
<dbReference type="InterPro" id="IPR003593">
    <property type="entry name" value="AAA+_ATPase"/>
</dbReference>
<evidence type="ECO:0000256" key="9">
    <source>
        <dbReference type="ARBA" id="ARBA00024432"/>
    </source>
</evidence>
<evidence type="ECO:0000313" key="13">
    <source>
        <dbReference type="EMBL" id="SDE07451.1"/>
    </source>
</evidence>
<comment type="subcellular location">
    <subcellularLocation>
        <location evidence="1">Cell membrane</location>
        <topology evidence="1">Peripheral membrane protein</topology>
    </subcellularLocation>
</comment>